<sequence>MFDENYFRSRAVRKISKSSKFHFVGTLTFIRRDGKSQEVGFGSLLEHDAAMCCIYRPDFLDLEEQLDKIMVRKTGTVATPYWFDYRLTLLSGKRIALSVKYAKKASTLEYQRTMEAVRAVAVSEIADQVNTISERNISPTLLANCKVFHAARFPDEVLDDRVKEALTQLDRPMAIHEALEQAGIGPEGFWSAVRAIRWGDVEVISHGIIDEHAVIRPLNAIVEAA</sequence>
<evidence type="ECO:0000313" key="2">
    <source>
        <dbReference type="Proteomes" id="UP000054935"/>
    </source>
</evidence>
<organism evidence="1 2">
    <name type="scientific">Tropicibacter naphthalenivorans</name>
    <dbReference type="NCBI Taxonomy" id="441103"/>
    <lineage>
        <taxon>Bacteria</taxon>
        <taxon>Pseudomonadati</taxon>
        <taxon>Pseudomonadota</taxon>
        <taxon>Alphaproteobacteria</taxon>
        <taxon>Rhodobacterales</taxon>
        <taxon>Roseobacteraceae</taxon>
        <taxon>Tropicibacter</taxon>
    </lineage>
</organism>
<proteinExistence type="predicted"/>
<evidence type="ECO:0008006" key="3">
    <source>
        <dbReference type="Google" id="ProtNLM"/>
    </source>
</evidence>
<dbReference type="AlphaFoldDB" id="A0A0P1GDK8"/>
<dbReference type="RefSeq" id="WP_058245604.1">
    <property type="nucleotide sequence ID" value="NZ_CYSE01000001.1"/>
</dbReference>
<gene>
    <name evidence="1" type="ORF">TRN7648_00008</name>
</gene>
<keyword evidence="2" id="KW-1185">Reference proteome</keyword>
<name>A0A0P1GDK8_9RHOB</name>
<protein>
    <recommendedName>
        <fullName evidence="3">TnsA endonuclease N-terminal domain-containing protein</fullName>
    </recommendedName>
</protein>
<dbReference type="STRING" id="441103.TRN7648_00008"/>
<evidence type="ECO:0000313" key="1">
    <source>
        <dbReference type="EMBL" id="CUH74655.1"/>
    </source>
</evidence>
<reference evidence="1 2" key="1">
    <citation type="submission" date="2015-09" db="EMBL/GenBank/DDBJ databases">
        <authorList>
            <consortium name="Swine Surveillance"/>
        </authorList>
    </citation>
    <scope>NUCLEOTIDE SEQUENCE [LARGE SCALE GENOMIC DNA]</scope>
    <source>
        <strain evidence="1 2">CECT 7648</strain>
    </source>
</reference>
<dbReference type="Proteomes" id="UP000054935">
    <property type="component" value="Unassembled WGS sequence"/>
</dbReference>
<accession>A0A0P1GDK8</accession>
<dbReference type="EMBL" id="CYSE01000001">
    <property type="protein sequence ID" value="CUH74655.1"/>
    <property type="molecule type" value="Genomic_DNA"/>
</dbReference>
<dbReference type="OrthoDB" id="7846781at2"/>